<dbReference type="Proteomes" id="UP000003789">
    <property type="component" value="Unassembled WGS sequence"/>
</dbReference>
<gene>
    <name evidence="2" type="ORF">P3TCK_19500</name>
</gene>
<comment type="caution">
    <text evidence="2">The sequence shown here is derived from an EMBL/GenBank/DDBJ whole genome shotgun (WGS) entry which is preliminary data.</text>
</comment>
<keyword evidence="1" id="KW-1133">Transmembrane helix</keyword>
<reference evidence="2 3" key="1">
    <citation type="submission" date="2006-03" db="EMBL/GenBank/DDBJ databases">
        <authorList>
            <person name="Bartlett D.H."/>
            <person name="Valle G."/>
            <person name="Lauro F.M."/>
            <person name="Vezzi A."/>
            <person name="Simonato F."/>
            <person name="Eloe E."/>
            <person name="Vitulo N."/>
            <person name="Stratton T.K."/>
            <person name="D'angelo M."/>
            <person name="Ferriera S."/>
            <person name="Johnson J."/>
            <person name="Kravitz S."/>
            <person name="Beeson K."/>
            <person name="Sutton G."/>
            <person name="Rogers Y."/>
            <person name="Friedman R."/>
            <person name="Frazier M."/>
            <person name="Venter J.C."/>
        </authorList>
    </citation>
    <scope>NUCLEOTIDE SEQUENCE [LARGE SCALE GENOMIC DNA]</scope>
    <source>
        <strain evidence="2 3">3TCK</strain>
    </source>
</reference>
<evidence type="ECO:0000256" key="1">
    <source>
        <dbReference type="SAM" id="Phobius"/>
    </source>
</evidence>
<organism evidence="2 3">
    <name type="scientific">Photobacterium profundum 3TCK</name>
    <dbReference type="NCBI Taxonomy" id="314280"/>
    <lineage>
        <taxon>Bacteria</taxon>
        <taxon>Pseudomonadati</taxon>
        <taxon>Pseudomonadota</taxon>
        <taxon>Gammaproteobacteria</taxon>
        <taxon>Vibrionales</taxon>
        <taxon>Vibrionaceae</taxon>
        <taxon>Photobacterium</taxon>
    </lineage>
</organism>
<dbReference type="AlphaFoldDB" id="Q1YZD5"/>
<proteinExistence type="predicted"/>
<evidence type="ECO:0000313" key="2">
    <source>
        <dbReference type="EMBL" id="EAS41641.1"/>
    </source>
</evidence>
<keyword evidence="1" id="KW-0812">Transmembrane</keyword>
<protein>
    <submittedName>
        <fullName evidence="2">Uncharacterized protein</fullName>
    </submittedName>
</protein>
<name>Q1YZD5_9GAMM</name>
<feature type="transmembrane region" description="Helical" evidence="1">
    <location>
        <begin position="12"/>
        <end position="32"/>
    </location>
</feature>
<accession>Q1YZD5</accession>
<sequence>MQHQEMIVPTNLGLISRISLIATVFMVIGLSMM</sequence>
<dbReference type="EMBL" id="AAPH01000031">
    <property type="protein sequence ID" value="EAS41641.1"/>
    <property type="molecule type" value="Genomic_DNA"/>
</dbReference>
<dbReference type="HOGENOM" id="CLU_3383190_0_0_6"/>
<keyword evidence="1" id="KW-0472">Membrane</keyword>
<evidence type="ECO:0000313" key="3">
    <source>
        <dbReference type="Proteomes" id="UP000003789"/>
    </source>
</evidence>